<evidence type="ECO:0000313" key="2">
    <source>
        <dbReference type="Proteomes" id="UP000316621"/>
    </source>
</evidence>
<dbReference type="Proteomes" id="UP000316621">
    <property type="component" value="Chromosome 4"/>
</dbReference>
<dbReference type="AlphaFoldDB" id="A0A4Y7JHD3"/>
<name>A0A4Y7JHD3_PAPSO</name>
<reference evidence="1 2" key="1">
    <citation type="journal article" date="2018" name="Science">
        <title>The opium poppy genome and morphinan production.</title>
        <authorList>
            <person name="Guo L."/>
            <person name="Winzer T."/>
            <person name="Yang X."/>
            <person name="Li Y."/>
            <person name="Ning Z."/>
            <person name="He Z."/>
            <person name="Teodor R."/>
            <person name="Lu Y."/>
            <person name="Bowser T.A."/>
            <person name="Graham I.A."/>
            <person name="Ye K."/>
        </authorList>
    </citation>
    <scope>NUCLEOTIDE SEQUENCE [LARGE SCALE GENOMIC DNA]</scope>
    <source>
        <strain evidence="2">cv. HN1</strain>
        <tissue evidence="1">Leaves</tissue>
    </source>
</reference>
<proteinExistence type="predicted"/>
<sequence>MILAIVVVSRQLKRQLSRDREAVAVEERAVVAAIAARQGAGGRSSWCCGFSENRMNIWWCFLIPIMAVVRLDNQATEIASEKIVLECETG</sequence>
<keyword evidence="2" id="KW-1185">Reference proteome</keyword>
<dbReference type="EMBL" id="CM010718">
    <property type="protein sequence ID" value="RZC59208.1"/>
    <property type="molecule type" value="Genomic_DNA"/>
</dbReference>
<organism evidence="1 2">
    <name type="scientific">Papaver somniferum</name>
    <name type="common">Opium poppy</name>
    <dbReference type="NCBI Taxonomy" id="3469"/>
    <lineage>
        <taxon>Eukaryota</taxon>
        <taxon>Viridiplantae</taxon>
        <taxon>Streptophyta</taxon>
        <taxon>Embryophyta</taxon>
        <taxon>Tracheophyta</taxon>
        <taxon>Spermatophyta</taxon>
        <taxon>Magnoliopsida</taxon>
        <taxon>Ranunculales</taxon>
        <taxon>Papaveraceae</taxon>
        <taxon>Papaveroideae</taxon>
        <taxon>Papaver</taxon>
    </lineage>
</organism>
<gene>
    <name evidence="1" type="ORF">C5167_006511</name>
</gene>
<accession>A0A4Y7JHD3</accession>
<protein>
    <submittedName>
        <fullName evidence="1">Uncharacterized protein</fullName>
    </submittedName>
</protein>
<dbReference type="Gramene" id="RZC59208">
    <property type="protein sequence ID" value="RZC59208"/>
    <property type="gene ID" value="C5167_006511"/>
</dbReference>
<evidence type="ECO:0000313" key="1">
    <source>
        <dbReference type="EMBL" id="RZC59208.1"/>
    </source>
</evidence>